<reference evidence="2" key="1">
    <citation type="submission" date="2019-11" db="EMBL/GenBank/DDBJ databases">
        <authorList>
            <person name="Feng L."/>
        </authorList>
    </citation>
    <scope>NUCLEOTIDE SEQUENCE</scope>
    <source>
        <strain evidence="2">VdisparLFYP95</strain>
    </source>
</reference>
<keyword evidence="1" id="KW-1133">Transmembrane helix</keyword>
<sequence length="83" mass="9471">MGLGIFTIIFIIMAITTVLGPVKISSKFLFYIAPVILIATSLIEILLINNIQYRNDYRIINLSIMFVSFMTVAYIRSKQPLKK</sequence>
<evidence type="ECO:0000313" key="2">
    <source>
        <dbReference type="EMBL" id="VYU06879.1"/>
    </source>
</evidence>
<keyword evidence="1" id="KW-0812">Transmembrane</keyword>
<accession>A0A6N3BW25</accession>
<keyword evidence="1" id="KW-0472">Membrane</keyword>
<proteinExistence type="predicted"/>
<gene>
    <name evidence="2" type="ORF">VDLFYP95_01429</name>
</gene>
<evidence type="ECO:0000256" key="1">
    <source>
        <dbReference type="SAM" id="Phobius"/>
    </source>
</evidence>
<protein>
    <submittedName>
        <fullName evidence="2">Uncharacterized protein</fullName>
    </submittedName>
</protein>
<name>A0A6N3BW25_9FIRM</name>
<dbReference type="AlphaFoldDB" id="A0A6N3BW25"/>
<dbReference type="EMBL" id="CACRUF010000032">
    <property type="protein sequence ID" value="VYU06879.1"/>
    <property type="molecule type" value="Genomic_DNA"/>
</dbReference>
<organism evidence="2">
    <name type="scientific">Veillonella dispar</name>
    <dbReference type="NCBI Taxonomy" id="39778"/>
    <lineage>
        <taxon>Bacteria</taxon>
        <taxon>Bacillati</taxon>
        <taxon>Bacillota</taxon>
        <taxon>Negativicutes</taxon>
        <taxon>Veillonellales</taxon>
        <taxon>Veillonellaceae</taxon>
        <taxon>Veillonella</taxon>
    </lineage>
</organism>
<feature type="transmembrane region" description="Helical" evidence="1">
    <location>
        <begin position="6"/>
        <end position="22"/>
    </location>
</feature>
<feature type="transmembrane region" description="Helical" evidence="1">
    <location>
        <begin position="57"/>
        <end position="75"/>
    </location>
</feature>
<feature type="transmembrane region" description="Helical" evidence="1">
    <location>
        <begin position="29"/>
        <end position="51"/>
    </location>
</feature>